<dbReference type="EMBL" id="CP136865">
    <property type="protein sequence ID" value="WOJ98485.1"/>
    <property type="molecule type" value="Genomic_DNA"/>
</dbReference>
<keyword evidence="1" id="KW-0472">Membrane</keyword>
<dbReference type="GO" id="GO:0016853">
    <property type="term" value="F:isomerase activity"/>
    <property type="evidence" value="ECO:0007669"/>
    <property type="project" value="UniProtKB-KW"/>
</dbReference>
<reference evidence="2 3" key="1">
    <citation type="submission" date="2023-10" db="EMBL/GenBank/DDBJ databases">
        <title>Two novel species belonging to the OM43/NOR5 clade.</title>
        <authorList>
            <person name="Park M."/>
        </authorList>
    </citation>
    <scope>NUCLEOTIDE SEQUENCE [LARGE SCALE GENOMIC DNA]</scope>
    <source>
        <strain evidence="2 3">IMCC45268</strain>
    </source>
</reference>
<feature type="transmembrane region" description="Helical" evidence="1">
    <location>
        <begin position="125"/>
        <end position="150"/>
    </location>
</feature>
<sequence>MERLQKLMIGNAFLVIVMSMFAGFMLGFGLIGGLELYPSKIVAMPYYGTAEGWARAHSGGLTNGLLILALAWALPLIPLSDKMRSVTAWGFIYIGWANTVFYWGGNAAGSRALSFGDNPLGASNFWGALGFGMAFVGALLIVYLLCYAAIRALRSA</sequence>
<proteinExistence type="predicted"/>
<dbReference type="Proteomes" id="UP001626549">
    <property type="component" value="Chromosome"/>
</dbReference>
<feature type="transmembrane region" description="Helical" evidence="1">
    <location>
        <begin position="54"/>
        <end position="74"/>
    </location>
</feature>
<feature type="transmembrane region" description="Helical" evidence="1">
    <location>
        <begin position="86"/>
        <end position="105"/>
    </location>
</feature>
<keyword evidence="2" id="KW-0413">Isomerase</keyword>
<keyword evidence="3" id="KW-1185">Reference proteome</keyword>
<feature type="transmembrane region" description="Helical" evidence="1">
    <location>
        <begin position="12"/>
        <end position="34"/>
    </location>
</feature>
<evidence type="ECO:0000256" key="1">
    <source>
        <dbReference type="SAM" id="Phobius"/>
    </source>
</evidence>
<dbReference type="InterPro" id="IPR058965">
    <property type="entry name" value="SOI/HabA-like"/>
</dbReference>
<protein>
    <submittedName>
        <fullName evidence="2">Isomerase</fullName>
    </submittedName>
</protein>
<dbReference type="Pfam" id="PF26512">
    <property type="entry name" value="SOI"/>
    <property type="match status" value="1"/>
</dbReference>
<evidence type="ECO:0000313" key="3">
    <source>
        <dbReference type="Proteomes" id="UP001626549"/>
    </source>
</evidence>
<accession>A0ABZ0IH39</accession>
<keyword evidence="1" id="KW-1133">Transmembrane helix</keyword>
<dbReference type="RefSeq" id="WP_407329844.1">
    <property type="nucleotide sequence ID" value="NZ_CP136865.1"/>
</dbReference>
<organism evidence="2 3">
    <name type="scientific">Congregibacter brevis</name>
    <dbReference type="NCBI Taxonomy" id="3081201"/>
    <lineage>
        <taxon>Bacteria</taxon>
        <taxon>Pseudomonadati</taxon>
        <taxon>Pseudomonadota</taxon>
        <taxon>Gammaproteobacteria</taxon>
        <taxon>Cellvibrionales</taxon>
        <taxon>Halieaceae</taxon>
        <taxon>Congregibacter</taxon>
    </lineage>
</organism>
<name>A0ABZ0IH39_9GAMM</name>
<evidence type="ECO:0000313" key="2">
    <source>
        <dbReference type="EMBL" id="WOJ98485.1"/>
    </source>
</evidence>
<keyword evidence="1" id="KW-0812">Transmembrane</keyword>
<gene>
    <name evidence="2" type="ORF">R0137_07915</name>
</gene>